<evidence type="ECO:0000313" key="1">
    <source>
        <dbReference type="EMBL" id="ESZ94529.1"/>
    </source>
</evidence>
<protein>
    <submittedName>
        <fullName evidence="1">Uncharacterized protein</fullName>
    </submittedName>
</protein>
<keyword evidence="2" id="KW-1185">Reference proteome</keyword>
<accession>W9CIL3</accession>
<dbReference type="AlphaFoldDB" id="W9CIL3"/>
<reference evidence="1 2" key="1">
    <citation type="journal article" date="2014" name="Genome Announc.">
        <title>Draft genome sequence of Sclerotinia borealis, a psychrophilic plant pathogenic fungus.</title>
        <authorList>
            <person name="Mardanov A.V."/>
            <person name="Beletsky A.V."/>
            <person name="Kadnikov V.V."/>
            <person name="Ignatov A.N."/>
            <person name="Ravin N.V."/>
        </authorList>
    </citation>
    <scope>NUCLEOTIDE SEQUENCE [LARGE SCALE GENOMIC DNA]</scope>
    <source>
        <strain evidence="2">F-4157</strain>
    </source>
</reference>
<dbReference type="HOGENOM" id="CLU_694757_0_0_1"/>
<organism evidence="1 2">
    <name type="scientific">Sclerotinia borealis (strain F-4128)</name>
    <dbReference type="NCBI Taxonomy" id="1432307"/>
    <lineage>
        <taxon>Eukaryota</taxon>
        <taxon>Fungi</taxon>
        <taxon>Dikarya</taxon>
        <taxon>Ascomycota</taxon>
        <taxon>Pezizomycotina</taxon>
        <taxon>Leotiomycetes</taxon>
        <taxon>Helotiales</taxon>
        <taxon>Sclerotiniaceae</taxon>
        <taxon>Sclerotinia</taxon>
    </lineage>
</organism>
<sequence length="397" mass="45178">MDHNRAARKFVQAVYAKCPGSSLADNSVFDATLQGKDGDGETNKNAEKKIDGKGNGNTEKKCLCERLHKFKNCPVINEDKRTENFKPDAENFLMVERAIRKSKNLSKTFKAWLERYGKEPATPETEKRSTALTPSSVSPHSFIDFALKNSIILDSGSSANVCNNRLRLTNYEASDGSELLMAGDTDITGKPVLRITLQSLHDRMGYVYLEALRHIKQSTEGIELIDKYTDVNCEICRLKNAQRIISRRIPEKSAISFHRCHWDIIYPGERYNADRRILHIFEETTDLHKVDSIISGTQSEIMGSLKGSQNSIKLQFGFDIFILRFSGESAMGNEIWGLQFKRVIVSRDVTFDTTQRYKADDVFDDITEAEAEVDTLQVTRIQIYVETEDLVLYRDYN</sequence>
<evidence type="ECO:0000313" key="2">
    <source>
        <dbReference type="Proteomes" id="UP000019487"/>
    </source>
</evidence>
<dbReference type="EMBL" id="AYSA01000239">
    <property type="protein sequence ID" value="ESZ94529.1"/>
    <property type="molecule type" value="Genomic_DNA"/>
</dbReference>
<gene>
    <name evidence="1" type="ORF">SBOR_5072</name>
</gene>
<comment type="caution">
    <text evidence="1">The sequence shown here is derived from an EMBL/GenBank/DDBJ whole genome shotgun (WGS) entry which is preliminary data.</text>
</comment>
<dbReference type="OrthoDB" id="3544839at2759"/>
<name>W9CIL3_SCLBF</name>
<proteinExistence type="predicted"/>
<dbReference type="Proteomes" id="UP000019487">
    <property type="component" value="Unassembled WGS sequence"/>
</dbReference>